<sequence length="313" mass="34727">MDISFKKYKKSSTYYRKLKLASEKYRFMFNKLHVKRNTARNPVLSAAIKKATVAGQGLTTSSGTLATNTEPAFVSLPSIPSNPMPDNSVPEIPGQLQHSTAVADNSNGILLEEQRVDLHCESSSLGSGKSREALRLWSLRHNINHNAIKDLLGVLKDNYNDTCLPSDPRTLLETPPNIGQLCYEIPGGKYWHHGLVTCIEKWFENLSSDLSISININIDGLPIHKSSKFQLWPILCNVFEMPELTPLPIGIFLGKTKPTDLNAFLTPFVNEAIPLIQNGVPVNGHTVMVKIRCFICDSPARAFVKGMITDKQT</sequence>
<keyword evidence="2" id="KW-1185">Reference proteome</keyword>
<reference evidence="2" key="1">
    <citation type="journal article" date="2015" name="Proc. Natl. Acad. Sci. U.S.A.">
        <title>Genome sequence of the Asian Tiger mosquito, Aedes albopictus, reveals insights into its biology, genetics, and evolution.</title>
        <authorList>
            <person name="Chen X.G."/>
            <person name="Jiang X."/>
            <person name="Gu J."/>
            <person name="Xu M."/>
            <person name="Wu Y."/>
            <person name="Deng Y."/>
            <person name="Zhang C."/>
            <person name="Bonizzoni M."/>
            <person name="Dermauw W."/>
            <person name="Vontas J."/>
            <person name="Armbruster P."/>
            <person name="Huang X."/>
            <person name="Yang Y."/>
            <person name="Zhang H."/>
            <person name="He W."/>
            <person name="Peng H."/>
            <person name="Liu Y."/>
            <person name="Wu K."/>
            <person name="Chen J."/>
            <person name="Lirakis M."/>
            <person name="Topalis P."/>
            <person name="Van Leeuwen T."/>
            <person name="Hall A.B."/>
            <person name="Jiang X."/>
            <person name="Thorpe C."/>
            <person name="Mueller R.L."/>
            <person name="Sun C."/>
            <person name="Waterhouse R.M."/>
            <person name="Yan G."/>
            <person name="Tu Z.J."/>
            <person name="Fang X."/>
            <person name="James A.A."/>
        </authorList>
    </citation>
    <scope>NUCLEOTIDE SEQUENCE [LARGE SCALE GENOMIC DNA]</scope>
    <source>
        <strain evidence="2">Foshan</strain>
    </source>
</reference>
<name>A0ABM1ZHF3_AEDAL</name>
<dbReference type="Proteomes" id="UP000069940">
    <property type="component" value="Unassembled WGS sequence"/>
</dbReference>
<dbReference type="PANTHER" id="PTHR33053:SF25">
    <property type="entry name" value="TRANSPOSASE DOMAIN-CONTAINING PROTEIN"/>
    <property type="match status" value="1"/>
</dbReference>
<reference evidence="1" key="2">
    <citation type="submission" date="2025-05" db="UniProtKB">
        <authorList>
            <consortium name="EnsemblMetazoa"/>
        </authorList>
    </citation>
    <scope>IDENTIFICATION</scope>
    <source>
        <strain evidence="1">Foshan</strain>
    </source>
</reference>
<protein>
    <submittedName>
        <fullName evidence="1">Uncharacterized protein</fullName>
    </submittedName>
</protein>
<dbReference type="PANTHER" id="PTHR33053">
    <property type="entry name" value="PROTEIN, PUTATIVE-RELATED"/>
    <property type="match status" value="1"/>
</dbReference>
<evidence type="ECO:0000313" key="1">
    <source>
        <dbReference type="EnsemblMetazoa" id="AALFPA23_018543.P27196"/>
    </source>
</evidence>
<accession>A0ABM1ZHF3</accession>
<proteinExistence type="predicted"/>
<dbReference type="GeneID" id="134291131"/>
<organism evidence="1 2">
    <name type="scientific">Aedes albopictus</name>
    <name type="common">Asian tiger mosquito</name>
    <name type="synonym">Stegomyia albopicta</name>
    <dbReference type="NCBI Taxonomy" id="7160"/>
    <lineage>
        <taxon>Eukaryota</taxon>
        <taxon>Metazoa</taxon>
        <taxon>Ecdysozoa</taxon>
        <taxon>Arthropoda</taxon>
        <taxon>Hexapoda</taxon>
        <taxon>Insecta</taxon>
        <taxon>Pterygota</taxon>
        <taxon>Neoptera</taxon>
        <taxon>Endopterygota</taxon>
        <taxon>Diptera</taxon>
        <taxon>Nematocera</taxon>
        <taxon>Culicoidea</taxon>
        <taxon>Culicidae</taxon>
        <taxon>Culicinae</taxon>
        <taxon>Aedini</taxon>
        <taxon>Aedes</taxon>
        <taxon>Stegomyia</taxon>
    </lineage>
</organism>
<dbReference type="RefSeq" id="XP_062714474.1">
    <property type="nucleotide sequence ID" value="XM_062858490.1"/>
</dbReference>
<dbReference type="EnsemblMetazoa" id="AALFPA23_018543.R27196">
    <property type="protein sequence ID" value="AALFPA23_018543.P27196"/>
    <property type="gene ID" value="AALFPA23_018543"/>
</dbReference>
<evidence type="ECO:0000313" key="2">
    <source>
        <dbReference type="Proteomes" id="UP000069940"/>
    </source>
</evidence>